<comment type="subcellular location">
    <subcellularLocation>
        <location evidence="1">Bud neck</location>
    </subcellularLocation>
</comment>
<sequence>MADVKPPFTEESARKKVKAAQNLWNTMDPVRVAQAYTPTCIWRNRTSFFSGTEGIIEFLTAKWKRETNYKLRKELFSFTDNRIAVQFWYEYQDVEDGLRWKRCYGLEDWTFDRETGKMCKRMMSGNDVLIGPDGNGEGRWFTGQMDERITLLAPQTMRTPLTDAAARVNKCLTPITEREQQMRQARHEMTSPVPMSIVTSPLVAKGNTDISCSSPAPDSQPGTNRNSTISAASIISNQGKRKTHVGPWQLGKTLGKGASGRVRLAKHSVTGQKAAIKIVSKKSAAITQSASIAGMDKKAGRFGGLGPRQIPSGLEREVVIMKLIEHPNVINLYDVWENRGELYLVLEFVEGGELFDYVSQNAPLREEEAVRIFRQIIAGLGYCHRFNICHRDLKPENILLDRQCNVKLADFGMAALQPTNRWLDTSCGSPHYAAPEVIEGKTYLGDKADIWSCGIILHALLTGFLPFDGGDLKCTLNLVKRGAFEIPKGISREAANLIMRILEKNPDRRISMKDIWTHPLLTKYEKRYKGTVNHHVGPAPPLLPQDCGPPISNRQDIDIDLLRNLQTLWHDATPAAILDKILDPAPTQERMFYNALVKFRNEQLENYQGQTLQYSASDYHHISAPERIPNKRTSRVKASTTKWSQFPAVKETGIRAKHTEEPKSCATVRSYDPFRSPQDKYAKEAKYAQITVYRNGVVEKTREGPSETIRSAKPVVKGEMEYEDLECPPSSPFVVMRDKKIKVNSVKSFQSKTSLSGSRRALYGTSTPRSASYKRNVCFHHTRNRSQGSMSVRMRVARAKARGLKFDSSESSLISAFEDDPFSDAQESPSLPAQPTVVRGAAITIKNCPQMKKVRNSDIIWKDDARKVSHELSQICEEAFNGSSLSTNCTASTRIGSETPATSVSMASPEASHQQLASHSLNHSSMGTTPTAGLSPESYTAAELIETRRRFIEYSLQDESKNTRYLKPIIGHIDRLIEQDEMKRRERLEKARYYTTSSNGNPFVQPSNEIPQPSGASASASVEPNGRNKVRMVPQSSLQSIDHTKDSHIRKNRTVLPREIPEMSDVDTAQIDSEQSAMPTREFASVNSRQSRGPCELDPIEEIPGSPRRSGTRASETKKWSWFQSRSQASGGKTTRASIDVRPIQPSSATVIRHEAGPSGPTLEGQPDNYSENRKQSSNRTKGGFFRRFMARRTSKTTEPDNPDTNPLLQRPLETGRTSDTEFADKPLPRPPRSARNQNWFARVFQIKPASRVVALNTSTTKARKFIHKNLREWKKWGMEEVYLDKDKRVIYGSVGEVNLLDLRPVEFSAEFCTYLEQGRQENLSLVRFKQERGAASSFHKVVDTLHLLMKKQHMLMEDPARAKEMVRILDDYPNP</sequence>
<dbReference type="InterPro" id="IPR008271">
    <property type="entry name" value="Ser/Thr_kinase_AS"/>
</dbReference>
<evidence type="ECO:0000256" key="10">
    <source>
        <dbReference type="ARBA" id="ARBA00047899"/>
    </source>
</evidence>
<proteinExistence type="inferred from homology"/>
<evidence type="ECO:0000256" key="6">
    <source>
        <dbReference type="ARBA" id="ARBA00022679"/>
    </source>
</evidence>
<dbReference type="FunFam" id="1.10.510.10:FF:000394">
    <property type="entry name" value="Serine/threonine-protein kinase HSL1"/>
    <property type="match status" value="1"/>
</dbReference>
<organism evidence="15 16">
    <name type="scientific">Aspergillus carbonarius (strain ITEM 5010)</name>
    <dbReference type="NCBI Taxonomy" id="602072"/>
    <lineage>
        <taxon>Eukaryota</taxon>
        <taxon>Fungi</taxon>
        <taxon>Dikarya</taxon>
        <taxon>Ascomycota</taxon>
        <taxon>Pezizomycotina</taxon>
        <taxon>Eurotiomycetes</taxon>
        <taxon>Eurotiomycetidae</taxon>
        <taxon>Eurotiales</taxon>
        <taxon>Aspergillaceae</taxon>
        <taxon>Aspergillus</taxon>
        <taxon>Aspergillus subgen. Circumdati</taxon>
    </lineage>
</organism>
<evidence type="ECO:0000256" key="13">
    <source>
        <dbReference type="SAM" id="MobiDB-lite"/>
    </source>
</evidence>
<evidence type="ECO:0000256" key="4">
    <source>
        <dbReference type="ARBA" id="ARBA00022527"/>
    </source>
</evidence>
<keyword evidence="7 12" id="KW-0547">Nucleotide-binding</keyword>
<dbReference type="Gene3D" id="1.10.510.10">
    <property type="entry name" value="Transferase(Phosphotransferase) domain 1"/>
    <property type="match status" value="1"/>
</dbReference>
<evidence type="ECO:0000256" key="9">
    <source>
        <dbReference type="ARBA" id="ARBA00022840"/>
    </source>
</evidence>
<protein>
    <recommendedName>
        <fullName evidence="3">non-specific serine/threonine protein kinase</fullName>
        <ecNumber evidence="3">2.7.11.1</ecNumber>
    </recommendedName>
</protein>
<dbReference type="GO" id="GO:0004674">
    <property type="term" value="F:protein serine/threonine kinase activity"/>
    <property type="evidence" value="ECO:0007669"/>
    <property type="project" value="UniProtKB-KW"/>
</dbReference>
<keyword evidence="16" id="KW-1185">Reference proteome</keyword>
<feature type="region of interest" description="Disordered" evidence="13">
    <location>
        <begin position="900"/>
        <end position="935"/>
    </location>
</feature>
<dbReference type="EMBL" id="KV907504">
    <property type="protein sequence ID" value="OOF93457.1"/>
    <property type="molecule type" value="Genomic_DNA"/>
</dbReference>
<evidence type="ECO:0000313" key="16">
    <source>
        <dbReference type="Proteomes" id="UP000188318"/>
    </source>
</evidence>
<comment type="catalytic activity">
    <reaction evidence="11">
        <text>L-seryl-[protein] + ATP = O-phospho-L-seryl-[protein] + ADP + H(+)</text>
        <dbReference type="Rhea" id="RHEA:17989"/>
        <dbReference type="Rhea" id="RHEA-COMP:9863"/>
        <dbReference type="Rhea" id="RHEA-COMP:11604"/>
        <dbReference type="ChEBI" id="CHEBI:15378"/>
        <dbReference type="ChEBI" id="CHEBI:29999"/>
        <dbReference type="ChEBI" id="CHEBI:30616"/>
        <dbReference type="ChEBI" id="CHEBI:83421"/>
        <dbReference type="ChEBI" id="CHEBI:456216"/>
        <dbReference type="EC" id="2.7.11.1"/>
    </reaction>
</comment>
<dbReference type="SUPFAM" id="SSF56112">
    <property type="entry name" value="Protein kinase-like (PK-like)"/>
    <property type="match status" value="1"/>
</dbReference>
<evidence type="ECO:0000259" key="14">
    <source>
        <dbReference type="PROSITE" id="PS50011"/>
    </source>
</evidence>
<feature type="compositionally biased region" description="Polar residues" evidence="13">
    <location>
        <begin position="208"/>
        <end position="227"/>
    </location>
</feature>
<feature type="region of interest" description="Disordered" evidence="13">
    <location>
        <begin position="996"/>
        <end position="1026"/>
    </location>
</feature>
<dbReference type="PROSITE" id="PS00107">
    <property type="entry name" value="PROTEIN_KINASE_ATP"/>
    <property type="match status" value="1"/>
</dbReference>
<feature type="binding site" evidence="12">
    <location>
        <position position="277"/>
    </location>
    <ligand>
        <name>ATP</name>
        <dbReference type="ChEBI" id="CHEBI:30616"/>
    </ligand>
</feature>
<dbReference type="EC" id="2.7.11.1" evidence="3"/>
<dbReference type="PROSITE" id="PS50011">
    <property type="entry name" value="PROTEIN_KINASE_DOM"/>
    <property type="match status" value="1"/>
</dbReference>
<keyword evidence="4" id="KW-0723">Serine/threonine-protein kinase</keyword>
<dbReference type="InterPro" id="IPR011009">
    <property type="entry name" value="Kinase-like_dom_sf"/>
</dbReference>
<dbReference type="GO" id="GO:0005524">
    <property type="term" value="F:ATP binding"/>
    <property type="evidence" value="ECO:0007669"/>
    <property type="project" value="UniProtKB-UniRule"/>
</dbReference>
<comment type="similarity">
    <text evidence="2">Belongs to the protein kinase superfamily. CAMK Ser/Thr protein kinase family. NIM1 subfamily.</text>
</comment>
<feature type="compositionally biased region" description="Basic and acidic residues" evidence="13">
    <location>
        <begin position="1217"/>
        <end position="1228"/>
    </location>
</feature>
<comment type="catalytic activity">
    <reaction evidence="10">
        <text>L-threonyl-[protein] + ATP = O-phospho-L-threonyl-[protein] + ADP + H(+)</text>
        <dbReference type="Rhea" id="RHEA:46608"/>
        <dbReference type="Rhea" id="RHEA-COMP:11060"/>
        <dbReference type="Rhea" id="RHEA-COMP:11605"/>
        <dbReference type="ChEBI" id="CHEBI:15378"/>
        <dbReference type="ChEBI" id="CHEBI:30013"/>
        <dbReference type="ChEBI" id="CHEBI:30616"/>
        <dbReference type="ChEBI" id="CHEBI:61977"/>
        <dbReference type="ChEBI" id="CHEBI:456216"/>
        <dbReference type="EC" id="2.7.11.1"/>
    </reaction>
</comment>
<dbReference type="CDD" id="cd14081">
    <property type="entry name" value="STKc_BRSK1_2"/>
    <property type="match status" value="1"/>
</dbReference>
<dbReference type="PANTHER" id="PTHR24346">
    <property type="entry name" value="MAP/MICROTUBULE AFFINITY-REGULATING KINASE"/>
    <property type="match status" value="1"/>
</dbReference>
<dbReference type="GO" id="GO:0005940">
    <property type="term" value="C:septin ring"/>
    <property type="evidence" value="ECO:0007669"/>
    <property type="project" value="UniProtKB-ARBA"/>
</dbReference>
<evidence type="ECO:0000256" key="5">
    <source>
        <dbReference type="ARBA" id="ARBA00022553"/>
    </source>
</evidence>
<feature type="compositionally biased region" description="Polar residues" evidence="13">
    <location>
        <begin position="900"/>
        <end position="932"/>
    </location>
</feature>
<dbReference type="GO" id="GO:0005935">
    <property type="term" value="C:cellular bud neck"/>
    <property type="evidence" value="ECO:0007669"/>
    <property type="project" value="UniProtKB-SubCell"/>
</dbReference>
<dbReference type="InterPro" id="IPR000719">
    <property type="entry name" value="Prot_kinase_dom"/>
</dbReference>
<keyword evidence="9 12" id="KW-0067">ATP-binding</keyword>
<evidence type="ECO:0000256" key="12">
    <source>
        <dbReference type="PROSITE-ProRule" id="PRU10141"/>
    </source>
</evidence>
<dbReference type="GO" id="GO:0035556">
    <property type="term" value="P:intracellular signal transduction"/>
    <property type="evidence" value="ECO:0007669"/>
    <property type="project" value="TreeGrafter"/>
</dbReference>
<dbReference type="Pfam" id="PF07080">
    <property type="entry name" value="DUF1348"/>
    <property type="match status" value="1"/>
</dbReference>
<dbReference type="Gene3D" id="3.10.450.50">
    <property type="match status" value="1"/>
</dbReference>
<dbReference type="InterPro" id="IPR009783">
    <property type="entry name" value="DUF1348"/>
</dbReference>
<dbReference type="InterPro" id="IPR032710">
    <property type="entry name" value="NTF2-like_dom_sf"/>
</dbReference>
<evidence type="ECO:0000256" key="1">
    <source>
        <dbReference type="ARBA" id="ARBA00004266"/>
    </source>
</evidence>
<dbReference type="STRING" id="602072.A0A1R3RG43"/>
<reference evidence="16" key="1">
    <citation type="journal article" date="2017" name="Genome Biol.">
        <title>Comparative genomics reveals high biological diversity and specific adaptations in the industrially and medically important fungal genus Aspergillus.</title>
        <authorList>
            <person name="de Vries R.P."/>
            <person name="Riley R."/>
            <person name="Wiebenga A."/>
            <person name="Aguilar-Osorio G."/>
            <person name="Amillis S."/>
            <person name="Uchima C.A."/>
            <person name="Anderluh G."/>
            <person name="Asadollahi M."/>
            <person name="Askin M."/>
            <person name="Barry K."/>
            <person name="Battaglia E."/>
            <person name="Bayram O."/>
            <person name="Benocci T."/>
            <person name="Braus-Stromeyer S.A."/>
            <person name="Caldana C."/>
            <person name="Canovas D."/>
            <person name="Cerqueira G.C."/>
            <person name="Chen F."/>
            <person name="Chen W."/>
            <person name="Choi C."/>
            <person name="Clum A."/>
            <person name="Dos Santos R.A."/>
            <person name="Damasio A.R."/>
            <person name="Diallinas G."/>
            <person name="Emri T."/>
            <person name="Fekete E."/>
            <person name="Flipphi M."/>
            <person name="Freyberg S."/>
            <person name="Gallo A."/>
            <person name="Gournas C."/>
            <person name="Habgood R."/>
            <person name="Hainaut M."/>
            <person name="Harispe M.L."/>
            <person name="Henrissat B."/>
            <person name="Hilden K.S."/>
            <person name="Hope R."/>
            <person name="Hossain A."/>
            <person name="Karabika E."/>
            <person name="Karaffa L."/>
            <person name="Karanyi Z."/>
            <person name="Krasevec N."/>
            <person name="Kuo A."/>
            <person name="Kusch H."/>
            <person name="LaButti K."/>
            <person name="Lagendijk E.L."/>
            <person name="Lapidus A."/>
            <person name="Levasseur A."/>
            <person name="Lindquist E."/>
            <person name="Lipzen A."/>
            <person name="Logrieco A.F."/>
            <person name="MacCabe A."/>
            <person name="Maekelae M.R."/>
            <person name="Malavazi I."/>
            <person name="Melin P."/>
            <person name="Meyer V."/>
            <person name="Mielnichuk N."/>
            <person name="Miskei M."/>
            <person name="Molnar A.P."/>
            <person name="Mule G."/>
            <person name="Ngan C.Y."/>
            <person name="Orejas M."/>
            <person name="Orosz E."/>
            <person name="Ouedraogo J.P."/>
            <person name="Overkamp K.M."/>
            <person name="Park H.-S."/>
            <person name="Perrone G."/>
            <person name="Piumi F."/>
            <person name="Punt P.J."/>
            <person name="Ram A.F."/>
            <person name="Ramon A."/>
            <person name="Rauscher S."/>
            <person name="Record E."/>
            <person name="Riano-Pachon D.M."/>
            <person name="Robert V."/>
            <person name="Roehrig J."/>
            <person name="Ruller R."/>
            <person name="Salamov A."/>
            <person name="Salih N.S."/>
            <person name="Samson R.A."/>
            <person name="Sandor E."/>
            <person name="Sanguinetti M."/>
            <person name="Schuetze T."/>
            <person name="Sepcic K."/>
            <person name="Shelest E."/>
            <person name="Sherlock G."/>
            <person name="Sophianopoulou V."/>
            <person name="Squina F.M."/>
            <person name="Sun H."/>
            <person name="Susca A."/>
            <person name="Todd R.B."/>
            <person name="Tsang A."/>
            <person name="Unkles S.E."/>
            <person name="van de Wiele N."/>
            <person name="van Rossen-Uffink D."/>
            <person name="Oliveira J.V."/>
            <person name="Vesth T.C."/>
            <person name="Visser J."/>
            <person name="Yu J.-H."/>
            <person name="Zhou M."/>
            <person name="Andersen M.R."/>
            <person name="Archer D.B."/>
            <person name="Baker S.E."/>
            <person name="Benoit I."/>
            <person name="Brakhage A.A."/>
            <person name="Braus G.H."/>
            <person name="Fischer R."/>
            <person name="Frisvad J.C."/>
            <person name="Goldman G.H."/>
            <person name="Houbraken J."/>
            <person name="Oakley B."/>
            <person name="Pocsi I."/>
            <person name="Scazzocchio C."/>
            <person name="Seiboth B."/>
            <person name="vanKuyk P.A."/>
            <person name="Wortman J."/>
            <person name="Dyer P.S."/>
            <person name="Grigoriev I.V."/>
        </authorList>
    </citation>
    <scope>NUCLEOTIDE SEQUENCE [LARGE SCALE GENOMIC DNA]</scope>
    <source>
        <strain evidence="16">ITEM 5010</strain>
    </source>
</reference>
<dbReference type="SMART" id="SM00220">
    <property type="entry name" value="S_TKc"/>
    <property type="match status" value="1"/>
</dbReference>
<keyword evidence="8" id="KW-0418">Kinase</keyword>
<dbReference type="Proteomes" id="UP000188318">
    <property type="component" value="Unassembled WGS sequence"/>
</dbReference>
<evidence type="ECO:0000313" key="15">
    <source>
        <dbReference type="EMBL" id="OOF93457.1"/>
    </source>
</evidence>
<dbReference type="SUPFAM" id="SSF54427">
    <property type="entry name" value="NTF2-like"/>
    <property type="match status" value="1"/>
</dbReference>
<dbReference type="InterPro" id="IPR017441">
    <property type="entry name" value="Protein_kinase_ATP_BS"/>
</dbReference>
<evidence type="ECO:0000256" key="3">
    <source>
        <dbReference type="ARBA" id="ARBA00012513"/>
    </source>
</evidence>
<dbReference type="Pfam" id="PF00069">
    <property type="entry name" value="Pkinase"/>
    <property type="match status" value="1"/>
</dbReference>
<dbReference type="PROSITE" id="PS00108">
    <property type="entry name" value="PROTEIN_KINASE_ST"/>
    <property type="match status" value="1"/>
</dbReference>
<dbReference type="PANTHER" id="PTHR24346:SF110">
    <property type="entry name" value="NON-SPECIFIC SERINE_THREONINE PROTEIN KINASE"/>
    <property type="match status" value="1"/>
</dbReference>
<dbReference type="Pfam" id="PF16797">
    <property type="entry name" value="Fungal_KA1"/>
    <property type="match status" value="1"/>
</dbReference>
<dbReference type="InterPro" id="IPR043024">
    <property type="entry name" value="KA1_sf_fungal"/>
</dbReference>
<dbReference type="OMA" id="THVGPWQ"/>
<gene>
    <name evidence="15" type="ORF">ASPCADRAFT_398480</name>
</gene>
<keyword evidence="6" id="KW-0808">Transferase</keyword>
<feature type="region of interest" description="Disordered" evidence="13">
    <location>
        <begin position="1075"/>
        <end position="1235"/>
    </location>
</feature>
<feature type="domain" description="Protein kinase" evidence="14">
    <location>
        <begin position="248"/>
        <end position="521"/>
    </location>
</feature>
<dbReference type="InterPro" id="IPR031850">
    <property type="entry name" value="Fungal_KA1_dom"/>
</dbReference>
<evidence type="ECO:0000256" key="8">
    <source>
        <dbReference type="ARBA" id="ARBA00022777"/>
    </source>
</evidence>
<dbReference type="Gene3D" id="3.30.310.220">
    <property type="entry name" value="Fungal kinase associated-1 domain"/>
    <property type="match status" value="1"/>
</dbReference>
<feature type="compositionally biased region" description="Polar residues" evidence="13">
    <location>
        <begin position="996"/>
        <end position="1022"/>
    </location>
</feature>
<feature type="compositionally biased region" description="Polar residues" evidence="13">
    <location>
        <begin position="1122"/>
        <end position="1137"/>
    </location>
</feature>
<evidence type="ECO:0000256" key="2">
    <source>
        <dbReference type="ARBA" id="ARBA00010791"/>
    </source>
</evidence>
<keyword evidence="5" id="KW-0597">Phosphoprotein</keyword>
<dbReference type="OrthoDB" id="504170at2759"/>
<dbReference type="VEuPathDB" id="FungiDB:ASPCADRAFT_398480"/>
<accession>A0A1R3RG43</accession>
<feature type="region of interest" description="Disordered" evidence="13">
    <location>
        <begin position="235"/>
        <end position="254"/>
    </location>
</feature>
<feature type="region of interest" description="Disordered" evidence="13">
    <location>
        <begin position="206"/>
        <end position="227"/>
    </location>
</feature>
<evidence type="ECO:0000256" key="7">
    <source>
        <dbReference type="ARBA" id="ARBA00022741"/>
    </source>
</evidence>
<name>A0A1R3RG43_ASPC5</name>
<evidence type="ECO:0000256" key="11">
    <source>
        <dbReference type="ARBA" id="ARBA00048679"/>
    </source>
</evidence>